<gene>
    <name evidence="1" type="ORF">CVN68_07560</name>
</gene>
<dbReference type="AlphaFoldDB" id="A0A2K8MD69"/>
<sequence>MDTMYGTAAVTLPPMSAFAEVYVNRPTAHGGPVTALFGPFGDCAFVLVRQGGYGDAECWIESATGRVSYADVVEADRAGLIQRAT</sequence>
<reference evidence="1 2" key="1">
    <citation type="submission" date="2017-11" db="EMBL/GenBank/DDBJ databases">
        <title>Complete genome sequence of Sphingomonas sp. Strain Cra20, a psychrotolerant potential plant growth promoting rhizobacteria.</title>
        <authorList>
            <person name="Luo Y."/>
        </authorList>
    </citation>
    <scope>NUCLEOTIDE SEQUENCE [LARGE SCALE GENOMIC DNA]</scope>
    <source>
        <strain evidence="1 2">Cra20</strain>
    </source>
</reference>
<organism evidence="1 2">
    <name type="scientific">Sphingomonas psychrotolerans</name>
    <dbReference type="NCBI Taxonomy" id="1327635"/>
    <lineage>
        <taxon>Bacteria</taxon>
        <taxon>Pseudomonadati</taxon>
        <taxon>Pseudomonadota</taxon>
        <taxon>Alphaproteobacteria</taxon>
        <taxon>Sphingomonadales</taxon>
        <taxon>Sphingomonadaceae</taxon>
        <taxon>Sphingomonas</taxon>
    </lineage>
</organism>
<dbReference type="KEGG" id="sphc:CVN68_07560"/>
<protein>
    <submittedName>
        <fullName evidence="1">Uncharacterized protein</fullName>
    </submittedName>
</protein>
<proteinExistence type="predicted"/>
<dbReference type="Proteomes" id="UP000229081">
    <property type="component" value="Chromosome"/>
</dbReference>
<evidence type="ECO:0000313" key="1">
    <source>
        <dbReference type="EMBL" id="ATY31842.1"/>
    </source>
</evidence>
<dbReference type="OrthoDB" id="7568977at2"/>
<name>A0A2K8MD69_9SPHN</name>
<evidence type="ECO:0000313" key="2">
    <source>
        <dbReference type="Proteomes" id="UP000229081"/>
    </source>
</evidence>
<accession>A0A2K8MD69</accession>
<dbReference type="RefSeq" id="WP_100281651.1">
    <property type="nucleotide sequence ID" value="NZ_CP024923.1"/>
</dbReference>
<dbReference type="EMBL" id="CP024923">
    <property type="protein sequence ID" value="ATY31842.1"/>
    <property type="molecule type" value="Genomic_DNA"/>
</dbReference>
<keyword evidence="2" id="KW-1185">Reference proteome</keyword>